<comment type="caution">
    <text evidence="2">The sequence shown here is derived from an EMBL/GenBank/DDBJ whole genome shotgun (WGS) entry which is preliminary data.</text>
</comment>
<feature type="domain" description="Bacterial bifunctional deaminase-reductase C-terminal" evidence="1">
    <location>
        <begin position="1"/>
        <end position="48"/>
    </location>
</feature>
<evidence type="ECO:0000259" key="1">
    <source>
        <dbReference type="Pfam" id="PF01872"/>
    </source>
</evidence>
<dbReference type="InterPro" id="IPR002734">
    <property type="entry name" value="RibDG_C"/>
</dbReference>
<dbReference type="InterPro" id="IPR024072">
    <property type="entry name" value="DHFR-like_dom_sf"/>
</dbReference>
<organism evidence="2 3">
    <name type="scientific">Pedobacter planticolens</name>
    <dbReference type="NCBI Taxonomy" id="2679964"/>
    <lineage>
        <taxon>Bacteria</taxon>
        <taxon>Pseudomonadati</taxon>
        <taxon>Bacteroidota</taxon>
        <taxon>Sphingobacteriia</taxon>
        <taxon>Sphingobacteriales</taxon>
        <taxon>Sphingobacteriaceae</taxon>
        <taxon>Pedobacter</taxon>
    </lineage>
</organism>
<reference evidence="2" key="1">
    <citation type="submission" date="2019-11" db="EMBL/GenBank/DDBJ databases">
        <title>Description of Pedobacter sp. LMG 31464T.</title>
        <authorList>
            <person name="Carlier A."/>
            <person name="Qi S."/>
            <person name="Vandamme P."/>
        </authorList>
    </citation>
    <scope>NUCLEOTIDE SEQUENCE</scope>
    <source>
        <strain evidence="2">LMG 31464</strain>
    </source>
</reference>
<evidence type="ECO:0000313" key="3">
    <source>
        <dbReference type="Proteomes" id="UP000601055"/>
    </source>
</evidence>
<sequence>MLKSNLIDELQICIHPVIEGKGLLLFDQIKDRILLKLSKTKPLNSGAVVFYYEPIRA</sequence>
<proteinExistence type="predicted"/>
<dbReference type="GO" id="GO:0008703">
    <property type="term" value="F:5-amino-6-(5-phosphoribosylamino)uracil reductase activity"/>
    <property type="evidence" value="ECO:0007669"/>
    <property type="project" value="InterPro"/>
</dbReference>
<dbReference type="EMBL" id="WNXD01000002">
    <property type="protein sequence ID" value="MBB2147239.1"/>
    <property type="molecule type" value="Genomic_DNA"/>
</dbReference>
<accession>A0A923IXJ6</accession>
<dbReference type="Gene3D" id="3.40.430.10">
    <property type="entry name" value="Dihydrofolate Reductase, subunit A"/>
    <property type="match status" value="1"/>
</dbReference>
<dbReference type="SUPFAM" id="SSF53597">
    <property type="entry name" value="Dihydrofolate reductase-like"/>
    <property type="match status" value="1"/>
</dbReference>
<gene>
    <name evidence="2" type="ORF">GM921_17190</name>
</gene>
<protein>
    <recommendedName>
        <fullName evidence="1">Bacterial bifunctional deaminase-reductase C-terminal domain-containing protein</fullName>
    </recommendedName>
</protein>
<dbReference type="AlphaFoldDB" id="A0A923IXJ6"/>
<dbReference type="Proteomes" id="UP000601055">
    <property type="component" value="Unassembled WGS sequence"/>
</dbReference>
<name>A0A923IXJ6_9SPHI</name>
<dbReference type="GO" id="GO:0009231">
    <property type="term" value="P:riboflavin biosynthetic process"/>
    <property type="evidence" value="ECO:0007669"/>
    <property type="project" value="InterPro"/>
</dbReference>
<evidence type="ECO:0000313" key="2">
    <source>
        <dbReference type="EMBL" id="MBB2147239.1"/>
    </source>
</evidence>
<keyword evidence="3" id="KW-1185">Reference proteome</keyword>
<dbReference type="Pfam" id="PF01872">
    <property type="entry name" value="RibD_C"/>
    <property type="match status" value="1"/>
</dbReference>